<dbReference type="OrthoDB" id="9796962at2"/>
<dbReference type="SUPFAM" id="SSF110087">
    <property type="entry name" value="DR1885-like metal-binding protein"/>
    <property type="match status" value="1"/>
</dbReference>
<keyword evidence="1" id="KW-0732">Signal</keyword>
<dbReference type="Proteomes" id="UP000249688">
    <property type="component" value="Unassembled WGS sequence"/>
</dbReference>
<keyword evidence="3" id="KW-1185">Reference proteome</keyword>
<dbReference type="InterPro" id="IPR036182">
    <property type="entry name" value="PCuAC_sf"/>
</dbReference>
<feature type="chain" id="PRO_5015846012" description="Copper(I)-binding protein" evidence="1">
    <location>
        <begin position="22"/>
        <end position="153"/>
    </location>
</feature>
<feature type="signal peptide" evidence="1">
    <location>
        <begin position="1"/>
        <end position="21"/>
    </location>
</feature>
<gene>
    <name evidence="2" type="ORF">C8P66_11923</name>
</gene>
<organism evidence="2 3">
    <name type="scientific">Humitalea rosea</name>
    <dbReference type="NCBI Taxonomy" id="990373"/>
    <lineage>
        <taxon>Bacteria</taxon>
        <taxon>Pseudomonadati</taxon>
        <taxon>Pseudomonadota</taxon>
        <taxon>Alphaproteobacteria</taxon>
        <taxon>Acetobacterales</taxon>
        <taxon>Roseomonadaceae</taxon>
        <taxon>Humitalea</taxon>
    </lineage>
</organism>
<evidence type="ECO:0008006" key="4">
    <source>
        <dbReference type="Google" id="ProtNLM"/>
    </source>
</evidence>
<dbReference type="PANTHER" id="PTHR36302">
    <property type="entry name" value="BLR7088 PROTEIN"/>
    <property type="match status" value="1"/>
</dbReference>
<name>A0A2W7I5H5_9PROT</name>
<evidence type="ECO:0000313" key="2">
    <source>
        <dbReference type="EMBL" id="PZW42131.1"/>
    </source>
</evidence>
<accession>A0A2W7I5H5</accession>
<protein>
    <recommendedName>
        <fullName evidence="4">Copper(I)-binding protein</fullName>
    </recommendedName>
</protein>
<evidence type="ECO:0000256" key="1">
    <source>
        <dbReference type="SAM" id="SignalP"/>
    </source>
</evidence>
<evidence type="ECO:0000313" key="3">
    <source>
        <dbReference type="Proteomes" id="UP000249688"/>
    </source>
</evidence>
<sequence length="153" mass="16080">MFARRQFLTAAITLAALPAFAHSYTAGEVEIGHPWSRAAPAGRTGAGYMTLRTTGAADRLLSASSPAAERVELHTHIHEGAVMRMRPVTDIPVTPGETVELKPGGLHLMLVNLTAALQPGARVPITLHFERGGDVTVELAVERAGAAAPAHAH</sequence>
<dbReference type="Pfam" id="PF04314">
    <property type="entry name" value="PCuAC"/>
    <property type="match status" value="1"/>
</dbReference>
<dbReference type="PANTHER" id="PTHR36302:SF1">
    <property type="entry name" value="COPPER CHAPERONE PCU(A)C"/>
    <property type="match status" value="1"/>
</dbReference>
<proteinExistence type="predicted"/>
<dbReference type="InterPro" id="IPR007410">
    <property type="entry name" value="LpqE-like"/>
</dbReference>
<dbReference type="Gene3D" id="2.60.40.1890">
    <property type="entry name" value="PCu(A)C copper chaperone"/>
    <property type="match status" value="1"/>
</dbReference>
<reference evidence="2 3" key="1">
    <citation type="submission" date="2018-06" db="EMBL/GenBank/DDBJ databases">
        <title>Genomic Encyclopedia of Archaeal and Bacterial Type Strains, Phase II (KMG-II): from individual species to whole genera.</title>
        <authorList>
            <person name="Goeker M."/>
        </authorList>
    </citation>
    <scope>NUCLEOTIDE SEQUENCE [LARGE SCALE GENOMIC DNA]</scope>
    <source>
        <strain evidence="2 3">DSM 24525</strain>
    </source>
</reference>
<comment type="caution">
    <text evidence="2">The sequence shown here is derived from an EMBL/GenBank/DDBJ whole genome shotgun (WGS) entry which is preliminary data.</text>
</comment>
<dbReference type="AlphaFoldDB" id="A0A2W7I5H5"/>
<dbReference type="InterPro" id="IPR058248">
    <property type="entry name" value="Lxx211020-like"/>
</dbReference>
<dbReference type="RefSeq" id="WP_111399318.1">
    <property type="nucleotide sequence ID" value="NZ_QKYU01000019.1"/>
</dbReference>
<dbReference type="EMBL" id="QKYU01000019">
    <property type="protein sequence ID" value="PZW42131.1"/>
    <property type="molecule type" value="Genomic_DNA"/>
</dbReference>